<dbReference type="Proteomes" id="UP000248423">
    <property type="component" value="Unassembled WGS sequence"/>
</dbReference>
<dbReference type="OrthoDB" id="4477648at2759"/>
<keyword evidence="3" id="KW-1185">Reference proteome</keyword>
<sequence>MPLTALNGLYRPFKARSFGKINQDKYVKTIDDSSSVLSDATTVAPQEKARPGKAASKHAPDSIDYGSTRYAMRGMSTRA</sequence>
<gene>
    <name evidence="2" type="ORF">BO78DRAFT_398764</name>
</gene>
<evidence type="ECO:0000313" key="3">
    <source>
        <dbReference type="Proteomes" id="UP000248423"/>
    </source>
</evidence>
<proteinExistence type="predicted"/>
<evidence type="ECO:0000313" key="2">
    <source>
        <dbReference type="EMBL" id="PYI04631.1"/>
    </source>
</evidence>
<name>A0A319E3Q9_ASPSB</name>
<dbReference type="VEuPathDB" id="FungiDB:BO78DRAFT_398764"/>
<evidence type="ECO:0000256" key="1">
    <source>
        <dbReference type="SAM" id="MobiDB-lite"/>
    </source>
</evidence>
<feature type="region of interest" description="Disordered" evidence="1">
    <location>
        <begin position="37"/>
        <end position="79"/>
    </location>
</feature>
<dbReference type="AlphaFoldDB" id="A0A319E3Q9"/>
<dbReference type="EMBL" id="KZ826366">
    <property type="protein sequence ID" value="PYI04631.1"/>
    <property type="molecule type" value="Genomic_DNA"/>
</dbReference>
<accession>A0A319E3Q9</accession>
<protein>
    <submittedName>
        <fullName evidence="2">Uncharacterized protein</fullName>
    </submittedName>
</protein>
<organism evidence="2 3">
    <name type="scientific">Aspergillus sclerotiicarbonarius (strain CBS 121057 / IBT 28362)</name>
    <dbReference type="NCBI Taxonomy" id="1448318"/>
    <lineage>
        <taxon>Eukaryota</taxon>
        <taxon>Fungi</taxon>
        <taxon>Dikarya</taxon>
        <taxon>Ascomycota</taxon>
        <taxon>Pezizomycotina</taxon>
        <taxon>Eurotiomycetes</taxon>
        <taxon>Eurotiomycetidae</taxon>
        <taxon>Eurotiales</taxon>
        <taxon>Aspergillaceae</taxon>
        <taxon>Aspergillus</taxon>
        <taxon>Aspergillus subgen. Circumdati</taxon>
    </lineage>
</organism>
<reference evidence="2 3" key="1">
    <citation type="submission" date="2018-02" db="EMBL/GenBank/DDBJ databases">
        <title>The genomes of Aspergillus section Nigri reveals drivers in fungal speciation.</title>
        <authorList>
            <consortium name="DOE Joint Genome Institute"/>
            <person name="Vesth T.C."/>
            <person name="Nybo J."/>
            <person name="Theobald S."/>
            <person name="Brandl J."/>
            <person name="Frisvad J.C."/>
            <person name="Nielsen K.F."/>
            <person name="Lyhne E.K."/>
            <person name="Kogle M.E."/>
            <person name="Kuo A."/>
            <person name="Riley R."/>
            <person name="Clum A."/>
            <person name="Nolan M."/>
            <person name="Lipzen A."/>
            <person name="Salamov A."/>
            <person name="Henrissat B."/>
            <person name="Wiebenga A."/>
            <person name="De vries R.P."/>
            <person name="Grigoriev I.V."/>
            <person name="Mortensen U.H."/>
            <person name="Andersen M.R."/>
            <person name="Baker S.E."/>
        </authorList>
    </citation>
    <scope>NUCLEOTIDE SEQUENCE [LARGE SCALE GENOMIC DNA]</scope>
    <source>
        <strain evidence="2 3">CBS 121057</strain>
    </source>
</reference>